<organism evidence="2 3">
    <name type="scientific">Agrocybe pediades</name>
    <dbReference type="NCBI Taxonomy" id="84607"/>
    <lineage>
        <taxon>Eukaryota</taxon>
        <taxon>Fungi</taxon>
        <taxon>Dikarya</taxon>
        <taxon>Basidiomycota</taxon>
        <taxon>Agaricomycotina</taxon>
        <taxon>Agaricomycetes</taxon>
        <taxon>Agaricomycetidae</taxon>
        <taxon>Agaricales</taxon>
        <taxon>Agaricineae</taxon>
        <taxon>Strophariaceae</taxon>
        <taxon>Agrocybe</taxon>
    </lineage>
</organism>
<dbReference type="AlphaFoldDB" id="A0A8H4VKF7"/>
<keyword evidence="3" id="KW-1185">Reference proteome</keyword>
<dbReference type="Proteomes" id="UP000521872">
    <property type="component" value="Unassembled WGS sequence"/>
</dbReference>
<evidence type="ECO:0000313" key="2">
    <source>
        <dbReference type="EMBL" id="KAF4611220.1"/>
    </source>
</evidence>
<evidence type="ECO:0000313" key="3">
    <source>
        <dbReference type="Proteomes" id="UP000521872"/>
    </source>
</evidence>
<gene>
    <name evidence="2" type="ORF">D9613_006455</name>
</gene>
<reference evidence="2 3" key="1">
    <citation type="submission" date="2019-12" db="EMBL/GenBank/DDBJ databases">
        <authorList>
            <person name="Floudas D."/>
            <person name="Bentzer J."/>
            <person name="Ahren D."/>
            <person name="Johansson T."/>
            <person name="Persson P."/>
            <person name="Tunlid A."/>
        </authorList>
    </citation>
    <scope>NUCLEOTIDE SEQUENCE [LARGE SCALE GENOMIC DNA]</scope>
    <source>
        <strain evidence="2 3">CBS 102.39</strain>
    </source>
</reference>
<comment type="caution">
    <text evidence="2">The sequence shown here is derived from an EMBL/GenBank/DDBJ whole genome shotgun (WGS) entry which is preliminary data.</text>
</comment>
<feature type="region of interest" description="Disordered" evidence="1">
    <location>
        <begin position="67"/>
        <end position="91"/>
    </location>
</feature>
<protein>
    <submittedName>
        <fullName evidence="2">Uncharacterized protein</fullName>
    </submittedName>
</protein>
<accession>A0A8H4VKF7</accession>
<proteinExistence type="predicted"/>
<dbReference type="EMBL" id="JAACJL010000058">
    <property type="protein sequence ID" value="KAF4611220.1"/>
    <property type="molecule type" value="Genomic_DNA"/>
</dbReference>
<name>A0A8H4VKF7_9AGAR</name>
<evidence type="ECO:0000256" key="1">
    <source>
        <dbReference type="SAM" id="MobiDB-lite"/>
    </source>
</evidence>
<sequence>MGLTIRLGSMEPPLSRLVIEGSQMNGLTWRCVLEDQTCSPFAAAHGRDQEEQPAETLEHGMEIENVQSPASSGTVDGRGVVQSPTESEAKEVERDIVVGGEEGANGMQAVSEHMGWTSMNSLLTSCIDPNLSLHWTFIAPATILPPALPSGNIVELPFIMLPIIRNYDLLQNYDWKTASWELDGIKASSTTR</sequence>